<feature type="compositionally biased region" description="Polar residues" evidence="1">
    <location>
        <begin position="42"/>
        <end position="64"/>
    </location>
</feature>
<dbReference type="EMBL" id="BORQ01000001">
    <property type="protein sequence ID" value="GIO28991.1"/>
    <property type="molecule type" value="Genomic_DNA"/>
</dbReference>
<sequence length="70" mass="7709">MDYPSEIKVGLRLSESGKINQVRVGGAVVGIEQTHLSNRTGWSYSPANNTAMTKNPNLNQNRRNVTPLRA</sequence>
<reference evidence="2" key="1">
    <citation type="submission" date="2021-03" db="EMBL/GenBank/DDBJ databases">
        <title>Antimicrobial resistance genes in bacteria isolated from Japanese honey, and their potential for conferring macrolide and lincosamide resistance in the American foulbrood pathogen Paenibacillus larvae.</title>
        <authorList>
            <person name="Okamoto M."/>
            <person name="Kumagai M."/>
            <person name="Kanamori H."/>
            <person name="Takamatsu D."/>
        </authorList>
    </citation>
    <scope>NUCLEOTIDE SEQUENCE</scope>
    <source>
        <strain evidence="2">J2TS6</strain>
    </source>
</reference>
<feature type="region of interest" description="Disordered" evidence="1">
    <location>
        <begin position="42"/>
        <end position="70"/>
    </location>
</feature>
<dbReference type="Proteomes" id="UP000679779">
    <property type="component" value="Unassembled WGS sequence"/>
</dbReference>
<evidence type="ECO:0000256" key="1">
    <source>
        <dbReference type="SAM" id="MobiDB-lite"/>
    </source>
</evidence>
<organism evidence="2 3">
    <name type="scientific">Paenibacillus albilobatus</name>
    <dbReference type="NCBI Taxonomy" id="2716884"/>
    <lineage>
        <taxon>Bacteria</taxon>
        <taxon>Bacillati</taxon>
        <taxon>Bacillota</taxon>
        <taxon>Bacilli</taxon>
        <taxon>Bacillales</taxon>
        <taxon>Paenibacillaceae</taxon>
        <taxon>Paenibacillus</taxon>
    </lineage>
</organism>
<comment type="caution">
    <text evidence="2">The sequence shown here is derived from an EMBL/GenBank/DDBJ whole genome shotgun (WGS) entry which is preliminary data.</text>
</comment>
<evidence type="ECO:0000313" key="2">
    <source>
        <dbReference type="EMBL" id="GIO28991.1"/>
    </source>
</evidence>
<dbReference type="AlphaFoldDB" id="A0A920C7H6"/>
<gene>
    <name evidence="2" type="ORF">J2TS6_01320</name>
</gene>
<name>A0A920C7H6_9BACL</name>
<proteinExistence type="predicted"/>
<evidence type="ECO:0000313" key="3">
    <source>
        <dbReference type="Proteomes" id="UP000679779"/>
    </source>
</evidence>
<accession>A0A920C7H6</accession>
<protein>
    <submittedName>
        <fullName evidence="2">Uncharacterized protein</fullName>
    </submittedName>
</protein>
<keyword evidence="3" id="KW-1185">Reference proteome</keyword>